<gene>
    <name evidence="1" type="ordered locus">AARI_14280</name>
</gene>
<organism evidence="1 2">
    <name type="scientific">Glutamicibacter arilaitensis (strain DSM 16368 / CIP 108037 / IAM 15318 / JCM 13566 / NCIMB 14258 / Re117)</name>
    <name type="common">Arthrobacter arilaitensis</name>
    <dbReference type="NCBI Taxonomy" id="861360"/>
    <lineage>
        <taxon>Bacteria</taxon>
        <taxon>Bacillati</taxon>
        <taxon>Actinomycetota</taxon>
        <taxon>Actinomycetes</taxon>
        <taxon>Micrococcales</taxon>
        <taxon>Micrococcaceae</taxon>
        <taxon>Glutamicibacter</taxon>
    </lineage>
</organism>
<reference evidence="2" key="1">
    <citation type="journal article" date="2010" name="PLoS ONE">
        <title>The Arthrobacter arilaitensis Re117 genome sequence reveals its genetic adaptation to the surface of cheese.</title>
        <authorList>
            <person name="Monnet C."/>
            <person name="Loux V."/>
            <person name="Gibrat J.F."/>
            <person name="Spinnler E."/>
            <person name="Barbe V."/>
            <person name="Vacherie B."/>
            <person name="Gavory F."/>
            <person name="Gourbeyre E."/>
            <person name="Siguier P."/>
            <person name="Chandler M."/>
            <person name="Elleuch R."/>
            <person name="Irlinger F."/>
            <person name="Vallaeys T."/>
        </authorList>
    </citation>
    <scope>NUCLEOTIDE SEQUENCE</scope>
    <source>
        <strain evidence="2">DSM 16368 / CIP 108037 / IAM 15318 / JCM 13566 / Re117</strain>
    </source>
</reference>
<sequence length="46" mass="5092">MIDPVKDEIVWVIDAKASGIANGHSIVGLCADDEYLWLFRNKSVTT</sequence>
<evidence type="ECO:0000313" key="2">
    <source>
        <dbReference type="Proteomes" id="UP000006878"/>
    </source>
</evidence>
<accession>A0ABP1U4G9</accession>
<evidence type="ECO:0000313" key="1">
    <source>
        <dbReference type="EMBL" id="CBT75640.1"/>
    </source>
</evidence>
<proteinExistence type="predicted"/>
<protein>
    <submittedName>
        <fullName evidence="1">Uncharacterized protein</fullName>
    </submittedName>
</protein>
<keyword evidence="2" id="KW-1185">Reference proteome</keyword>
<dbReference type="Proteomes" id="UP000006878">
    <property type="component" value="Chromosome"/>
</dbReference>
<reference evidence="2" key="2">
    <citation type="submission" date="2010-07" db="EMBL/GenBank/DDBJ databases">
        <title>Complete genome sequence of Arthrobacter arilaitensis (strain DSM 16368 / CIP 108037 / JCM 13566 / Re117).</title>
        <authorList>
            <person name="Genoscope."/>
        </authorList>
    </citation>
    <scope>NUCLEOTIDE SEQUENCE [LARGE SCALE GENOMIC DNA]</scope>
    <source>
        <strain evidence="2">DSM 16368 / CIP 108037 / IAM 15318 / JCM 13566 / Re117</strain>
    </source>
</reference>
<dbReference type="EMBL" id="FQ311875">
    <property type="protein sequence ID" value="CBT75640.1"/>
    <property type="molecule type" value="Genomic_DNA"/>
</dbReference>
<name>A0ABP1U4G9_GLUAR</name>